<evidence type="ECO:0000313" key="2">
    <source>
        <dbReference type="Proteomes" id="UP000646827"/>
    </source>
</evidence>
<protein>
    <submittedName>
        <fullName evidence="1">Uncharacterized protein</fullName>
    </submittedName>
</protein>
<dbReference type="EMBL" id="JAEPRB010000939">
    <property type="protein sequence ID" value="KAG2210126.1"/>
    <property type="molecule type" value="Genomic_DNA"/>
</dbReference>
<reference evidence="1 2" key="1">
    <citation type="submission" date="2020-12" db="EMBL/GenBank/DDBJ databases">
        <title>Metabolic potential, ecology and presence of endohyphal bacteria is reflected in genomic diversity of Mucoromycotina.</title>
        <authorList>
            <person name="Muszewska A."/>
            <person name="Okrasinska A."/>
            <person name="Steczkiewicz K."/>
            <person name="Drgas O."/>
            <person name="Orlowska M."/>
            <person name="Perlinska-Lenart U."/>
            <person name="Aleksandrzak-Piekarczyk T."/>
            <person name="Szatraj K."/>
            <person name="Zielenkiewicz U."/>
            <person name="Pilsyk S."/>
            <person name="Malc E."/>
            <person name="Mieczkowski P."/>
            <person name="Kruszewska J.S."/>
            <person name="Biernat P."/>
            <person name="Pawlowska J."/>
        </authorList>
    </citation>
    <scope>NUCLEOTIDE SEQUENCE [LARGE SCALE GENOMIC DNA]</scope>
    <source>
        <strain evidence="1 2">CBS 142.35</strain>
    </source>
</reference>
<gene>
    <name evidence="1" type="ORF">INT45_004240</name>
</gene>
<keyword evidence="2" id="KW-1185">Reference proteome</keyword>
<evidence type="ECO:0000313" key="1">
    <source>
        <dbReference type="EMBL" id="KAG2210126.1"/>
    </source>
</evidence>
<dbReference type="Proteomes" id="UP000646827">
    <property type="component" value="Unassembled WGS sequence"/>
</dbReference>
<comment type="caution">
    <text evidence="1">The sequence shown here is derived from an EMBL/GenBank/DDBJ whole genome shotgun (WGS) entry which is preliminary data.</text>
</comment>
<organism evidence="1 2">
    <name type="scientific">Circinella minor</name>
    <dbReference type="NCBI Taxonomy" id="1195481"/>
    <lineage>
        <taxon>Eukaryota</taxon>
        <taxon>Fungi</taxon>
        <taxon>Fungi incertae sedis</taxon>
        <taxon>Mucoromycota</taxon>
        <taxon>Mucoromycotina</taxon>
        <taxon>Mucoromycetes</taxon>
        <taxon>Mucorales</taxon>
        <taxon>Lichtheimiaceae</taxon>
        <taxon>Circinella</taxon>
    </lineage>
</organism>
<dbReference type="OrthoDB" id="2295516at2759"/>
<dbReference type="AlphaFoldDB" id="A0A8H7V4S1"/>
<accession>A0A8H7V4S1</accession>
<name>A0A8H7V4S1_9FUNG</name>
<sequence>MTTLFEIEVRLMRLLDLEPKEESRVMLEAWVFQLEKGKIEYQQQQQQQQQQLSGKELAGNLVDEAKEDLAKKKLAIANACGLTLGQIEELFGAKPVKLFTCAKSRNVWMQYALEKRNELTEKYRSIHNIASDQQIDKAGTKAINKMLSEEYRKPDPEDLKRVQREANDFNSEHGYVVTTNNMSMQQKLWVSDEVWSVWCYLEHVNSATNGEKCD</sequence>
<proteinExistence type="predicted"/>